<proteinExistence type="predicted"/>
<dbReference type="SUPFAM" id="SSF50331">
    <property type="entry name" value="MOP-like"/>
    <property type="match status" value="1"/>
</dbReference>
<keyword evidence="1" id="KW-0813">Transport</keyword>
<protein>
    <submittedName>
        <fullName evidence="12">Molybdenum ABC transporter ATP-binding protein</fullName>
    </submittedName>
</protein>
<dbReference type="GO" id="GO:0015098">
    <property type="term" value="F:molybdate ion transmembrane transporter activity"/>
    <property type="evidence" value="ECO:0007669"/>
    <property type="project" value="InterPro"/>
</dbReference>
<evidence type="ECO:0000256" key="4">
    <source>
        <dbReference type="ARBA" id="ARBA00022519"/>
    </source>
</evidence>
<dbReference type="InterPro" id="IPR011868">
    <property type="entry name" value="ModC_ABC_ATP-bd"/>
</dbReference>
<sequence length="360" mass="39360">MNPISNHICLKLPRADFVLNVDLTLPATGITVLFGVSGSGKTSILRCVAGLERGNGVVQIGGDIWQDSGRKLFRPTWKRPIGYVFQEASLFEHLNVQDNLEYGLRRSGKKHDRRPLDEAIELLGIGHFLQRRPQALSGGERQRVAIARALAAHPQLLLLDEPMASLDLARRHEILPWLERLRDQLAIPMLYVTHSADELSRLADHVVVMDKGQAIATGSVEDILTSTQYPALTGDEASAVLSGVVEEKEAQWHLAKVAVHGGVIWVRDDGFSIGQTIRLRIMARDVSLSTSRAAHTSIQNHLQATIEHIINDTHPAQKLVRLNCAGQALLARITSKAANDLALIPGSKVWAHVKAGGVGT</sequence>
<reference evidence="12 13" key="1">
    <citation type="submission" date="2017-08" db="EMBL/GenBank/DDBJ databases">
        <title>Pusillimonas indicus sp. nov., a member of the family Alcaligenaceae isolated from surface seawater.</title>
        <authorList>
            <person name="Li J."/>
        </authorList>
    </citation>
    <scope>NUCLEOTIDE SEQUENCE [LARGE SCALE GENOMIC DNA]</scope>
    <source>
        <strain evidence="12 13">L52-1-41</strain>
    </source>
</reference>
<evidence type="ECO:0000256" key="1">
    <source>
        <dbReference type="ARBA" id="ARBA00022448"/>
    </source>
</evidence>
<evidence type="ECO:0000259" key="10">
    <source>
        <dbReference type="PROSITE" id="PS50893"/>
    </source>
</evidence>
<dbReference type="PANTHER" id="PTHR43514">
    <property type="entry name" value="ABC TRANSPORTER I FAMILY MEMBER 10"/>
    <property type="match status" value="1"/>
</dbReference>
<keyword evidence="2" id="KW-1003">Cell membrane</keyword>
<keyword evidence="3 9" id="KW-0500">Molybdenum</keyword>
<accession>A0A3A1YMN7</accession>
<feature type="domain" description="Mop" evidence="11">
    <location>
        <begin position="295"/>
        <end position="360"/>
    </location>
</feature>
<dbReference type="EMBL" id="NQYH01000015">
    <property type="protein sequence ID" value="RIY39553.1"/>
    <property type="molecule type" value="Genomic_DNA"/>
</dbReference>
<dbReference type="PROSITE" id="PS00211">
    <property type="entry name" value="ABC_TRANSPORTER_1"/>
    <property type="match status" value="1"/>
</dbReference>
<evidence type="ECO:0000256" key="8">
    <source>
        <dbReference type="ARBA" id="ARBA00023136"/>
    </source>
</evidence>
<evidence type="ECO:0000313" key="13">
    <source>
        <dbReference type="Proteomes" id="UP000266206"/>
    </source>
</evidence>
<dbReference type="InterPro" id="IPR005116">
    <property type="entry name" value="Transp-assoc_OB_typ1"/>
</dbReference>
<dbReference type="Proteomes" id="UP000266206">
    <property type="component" value="Unassembled WGS sequence"/>
</dbReference>
<dbReference type="InterPro" id="IPR050334">
    <property type="entry name" value="Molybdenum_import_ModC"/>
</dbReference>
<dbReference type="NCBIfam" id="TIGR02142">
    <property type="entry name" value="modC_ABC"/>
    <property type="match status" value="1"/>
</dbReference>
<dbReference type="SUPFAM" id="SSF52540">
    <property type="entry name" value="P-loop containing nucleoside triphosphate hydrolases"/>
    <property type="match status" value="1"/>
</dbReference>
<dbReference type="PROSITE" id="PS51866">
    <property type="entry name" value="MOP"/>
    <property type="match status" value="1"/>
</dbReference>
<dbReference type="InterPro" id="IPR027417">
    <property type="entry name" value="P-loop_NTPase"/>
</dbReference>
<organism evidence="12 13">
    <name type="scientific">Neopusillimonas maritima</name>
    <dbReference type="NCBI Taxonomy" id="2026239"/>
    <lineage>
        <taxon>Bacteria</taxon>
        <taxon>Pseudomonadati</taxon>
        <taxon>Pseudomonadota</taxon>
        <taxon>Betaproteobacteria</taxon>
        <taxon>Burkholderiales</taxon>
        <taxon>Alcaligenaceae</taxon>
        <taxon>Neopusillimonas</taxon>
    </lineage>
</organism>
<dbReference type="OrthoDB" id="5298774at2"/>
<dbReference type="Gene3D" id="2.40.50.100">
    <property type="match status" value="1"/>
</dbReference>
<feature type="domain" description="ABC transporter" evidence="10">
    <location>
        <begin position="3"/>
        <end position="236"/>
    </location>
</feature>
<dbReference type="PANTHER" id="PTHR43514:SF4">
    <property type="entry name" value="ABC TRANSPORTER I FAMILY MEMBER 10"/>
    <property type="match status" value="1"/>
</dbReference>
<evidence type="ECO:0000313" key="12">
    <source>
        <dbReference type="EMBL" id="RIY39553.1"/>
    </source>
</evidence>
<dbReference type="InterPro" id="IPR017871">
    <property type="entry name" value="ABC_transporter-like_CS"/>
</dbReference>
<gene>
    <name evidence="12" type="primary">modC</name>
    <name evidence="12" type="ORF">CJP73_14115</name>
</gene>
<dbReference type="Pfam" id="PF03459">
    <property type="entry name" value="TOBE"/>
    <property type="match status" value="1"/>
</dbReference>
<dbReference type="GO" id="GO:0005524">
    <property type="term" value="F:ATP binding"/>
    <property type="evidence" value="ECO:0007669"/>
    <property type="project" value="UniProtKB-KW"/>
</dbReference>
<dbReference type="Gene3D" id="3.40.50.300">
    <property type="entry name" value="P-loop containing nucleotide triphosphate hydrolases"/>
    <property type="match status" value="1"/>
</dbReference>
<evidence type="ECO:0000259" key="11">
    <source>
        <dbReference type="PROSITE" id="PS51866"/>
    </source>
</evidence>
<name>A0A3A1YMN7_9BURK</name>
<comment type="caution">
    <text evidence="12">The sequence shown here is derived from an EMBL/GenBank/DDBJ whole genome shotgun (WGS) entry which is preliminary data.</text>
</comment>
<dbReference type="PROSITE" id="PS50893">
    <property type="entry name" value="ABC_TRANSPORTER_2"/>
    <property type="match status" value="1"/>
</dbReference>
<keyword evidence="5" id="KW-0547">Nucleotide-binding</keyword>
<dbReference type="AlphaFoldDB" id="A0A3A1YMN7"/>
<dbReference type="InterPro" id="IPR004606">
    <property type="entry name" value="Mop_domain"/>
</dbReference>
<dbReference type="SMART" id="SM00382">
    <property type="entry name" value="AAA"/>
    <property type="match status" value="1"/>
</dbReference>
<keyword evidence="6 12" id="KW-0067">ATP-binding</keyword>
<dbReference type="InterPro" id="IPR008995">
    <property type="entry name" value="Mo/tungstate-bd_C_term_dom"/>
</dbReference>
<dbReference type="GO" id="GO:0016020">
    <property type="term" value="C:membrane"/>
    <property type="evidence" value="ECO:0007669"/>
    <property type="project" value="InterPro"/>
</dbReference>
<evidence type="ECO:0000256" key="2">
    <source>
        <dbReference type="ARBA" id="ARBA00022475"/>
    </source>
</evidence>
<keyword evidence="8" id="KW-0472">Membrane</keyword>
<dbReference type="InterPro" id="IPR003439">
    <property type="entry name" value="ABC_transporter-like_ATP-bd"/>
</dbReference>
<keyword evidence="4" id="KW-0997">Cell inner membrane</keyword>
<evidence type="ECO:0000256" key="7">
    <source>
        <dbReference type="ARBA" id="ARBA00022967"/>
    </source>
</evidence>
<dbReference type="InterPro" id="IPR003593">
    <property type="entry name" value="AAA+_ATPase"/>
</dbReference>
<evidence type="ECO:0000256" key="3">
    <source>
        <dbReference type="ARBA" id="ARBA00022505"/>
    </source>
</evidence>
<dbReference type="GO" id="GO:0140359">
    <property type="term" value="F:ABC-type transporter activity"/>
    <property type="evidence" value="ECO:0007669"/>
    <property type="project" value="InterPro"/>
</dbReference>
<dbReference type="Pfam" id="PF00005">
    <property type="entry name" value="ABC_tran"/>
    <property type="match status" value="1"/>
</dbReference>
<dbReference type="GO" id="GO:0016887">
    <property type="term" value="F:ATP hydrolysis activity"/>
    <property type="evidence" value="ECO:0007669"/>
    <property type="project" value="InterPro"/>
</dbReference>
<dbReference type="RefSeq" id="WP_119516872.1">
    <property type="nucleotide sequence ID" value="NZ_NQYH01000015.1"/>
</dbReference>
<evidence type="ECO:0000256" key="6">
    <source>
        <dbReference type="ARBA" id="ARBA00022840"/>
    </source>
</evidence>
<keyword evidence="7" id="KW-1278">Translocase</keyword>
<evidence type="ECO:0000256" key="5">
    <source>
        <dbReference type="ARBA" id="ARBA00022741"/>
    </source>
</evidence>
<evidence type="ECO:0000256" key="9">
    <source>
        <dbReference type="PROSITE-ProRule" id="PRU01213"/>
    </source>
</evidence>